<protein>
    <recommendedName>
        <fullName evidence="5">PA2779 family protein</fullName>
    </recommendedName>
</protein>
<feature type="transmembrane region" description="Helical" evidence="1">
    <location>
        <begin position="106"/>
        <end position="129"/>
    </location>
</feature>
<feature type="signal peptide" evidence="2">
    <location>
        <begin position="1"/>
        <end position="31"/>
    </location>
</feature>
<keyword evidence="1" id="KW-1133">Transmembrane helix</keyword>
<dbReference type="NCBIfam" id="NF033919">
    <property type="entry name" value="PA2779_fam"/>
    <property type="match status" value="1"/>
</dbReference>
<evidence type="ECO:0008006" key="5">
    <source>
        <dbReference type="Google" id="ProtNLM"/>
    </source>
</evidence>
<keyword evidence="2" id="KW-0732">Signal</keyword>
<evidence type="ECO:0000313" key="4">
    <source>
        <dbReference type="Proteomes" id="UP000242815"/>
    </source>
</evidence>
<dbReference type="InterPro" id="IPR016924">
    <property type="entry name" value="UCP029543"/>
</dbReference>
<evidence type="ECO:0000256" key="2">
    <source>
        <dbReference type="SAM" id="SignalP"/>
    </source>
</evidence>
<dbReference type="STRING" id="1002526.SAMN05216578_10419"/>
<keyword evidence="1" id="KW-0472">Membrane</keyword>
<dbReference type="EMBL" id="FOYD01000004">
    <property type="protein sequence ID" value="SFQ80040.1"/>
    <property type="molecule type" value="Genomic_DNA"/>
</dbReference>
<feature type="chain" id="PRO_5017339919" description="PA2779 family protein" evidence="2">
    <location>
        <begin position="32"/>
        <end position="137"/>
    </location>
</feature>
<accession>A0A1I6BGH0</accession>
<dbReference type="Proteomes" id="UP000242815">
    <property type="component" value="Unassembled WGS sequence"/>
</dbReference>
<reference evidence="3 4" key="1">
    <citation type="submission" date="2016-10" db="EMBL/GenBank/DDBJ databases">
        <authorList>
            <person name="de Groot N.N."/>
        </authorList>
    </citation>
    <scope>NUCLEOTIDE SEQUENCE [LARGE SCALE GENOMIC DNA]</scope>
    <source>
        <strain evidence="3 4">JCM 18415</strain>
    </source>
</reference>
<evidence type="ECO:0000256" key="1">
    <source>
        <dbReference type="SAM" id="Phobius"/>
    </source>
</evidence>
<dbReference type="Pfam" id="PF20332">
    <property type="entry name" value="DUF6627"/>
    <property type="match status" value="1"/>
</dbReference>
<keyword evidence="1" id="KW-0812">Transmembrane</keyword>
<gene>
    <name evidence="3" type="ORF">SAMN05216578_10419</name>
</gene>
<dbReference type="OrthoDB" id="7013454at2"/>
<evidence type="ECO:0000313" key="3">
    <source>
        <dbReference type="EMBL" id="SFQ80040.1"/>
    </source>
</evidence>
<proteinExistence type="predicted"/>
<dbReference type="InterPro" id="IPR046735">
    <property type="entry name" value="PA2779-like"/>
</dbReference>
<sequence>MKHTSAVRRYLSIFMAALFMFTSMVSLHAQATQAAMTSTHEVIAEQQLSVDRDQLKAMLDDQAVQDKLASMGVSPEQVEQRINSLTADELAYFNAQLDEAPAGAGILGVIVLFLVIFIITDMLCATNIFRFVNCINR</sequence>
<dbReference type="PIRSF" id="PIRSF029543">
    <property type="entry name" value="UCP029543"/>
    <property type="match status" value="1"/>
</dbReference>
<name>A0A1I6BGH0_9GAMM</name>
<dbReference type="AlphaFoldDB" id="A0A1I6BGH0"/>
<organism evidence="3 4">
    <name type="scientific">Halopseudomonas formosensis</name>
    <dbReference type="NCBI Taxonomy" id="1002526"/>
    <lineage>
        <taxon>Bacteria</taxon>
        <taxon>Pseudomonadati</taxon>
        <taxon>Pseudomonadota</taxon>
        <taxon>Gammaproteobacteria</taxon>
        <taxon>Pseudomonadales</taxon>
        <taxon>Pseudomonadaceae</taxon>
        <taxon>Halopseudomonas</taxon>
    </lineage>
</organism>